<reference evidence="1" key="1">
    <citation type="submission" date="2015-09" db="EMBL/GenBank/DDBJ databases">
        <title>Scylla olivacea transcriptome.</title>
        <authorList>
            <person name="Ikhwanuddin M."/>
        </authorList>
    </citation>
    <scope>NUCLEOTIDE SEQUENCE</scope>
</reference>
<sequence length="120" mass="14174">MCNYQEDHSRRNNLQIIAIQENQDETWEQAATEVAKLLEDKLELPDMQLERAHRMGQRFQNRNRPIIARFTRYCDREAVMRNVYKLKGTKIFINKDLCPSSQNIKRAQIPSSKKQGPKAK</sequence>
<protein>
    <submittedName>
        <fullName evidence="1">Uncharacterized protein</fullName>
    </submittedName>
</protein>
<name>A0A0P4WMU7_SCYOL</name>
<dbReference type="AlphaFoldDB" id="A0A0P4WMU7"/>
<proteinExistence type="predicted"/>
<dbReference type="PANTHER" id="PTHR11505">
    <property type="entry name" value="L1 TRANSPOSABLE ELEMENT-RELATED"/>
    <property type="match status" value="1"/>
</dbReference>
<dbReference type="InterPro" id="IPR004244">
    <property type="entry name" value="Transposase_22"/>
</dbReference>
<accession>A0A0P4WMU7</accession>
<dbReference type="EMBL" id="GDRN01060495">
    <property type="protein sequence ID" value="JAI65358.1"/>
    <property type="molecule type" value="Transcribed_RNA"/>
</dbReference>
<organism evidence="1">
    <name type="scientific">Scylla olivacea</name>
    <name type="common">Orange mud crab</name>
    <name type="synonym">Cancer olivacea</name>
    <dbReference type="NCBI Taxonomy" id="85551"/>
    <lineage>
        <taxon>Eukaryota</taxon>
        <taxon>Metazoa</taxon>
        <taxon>Ecdysozoa</taxon>
        <taxon>Arthropoda</taxon>
        <taxon>Crustacea</taxon>
        <taxon>Multicrustacea</taxon>
        <taxon>Malacostraca</taxon>
        <taxon>Eumalacostraca</taxon>
        <taxon>Eucarida</taxon>
        <taxon>Decapoda</taxon>
        <taxon>Pleocyemata</taxon>
        <taxon>Brachyura</taxon>
        <taxon>Eubrachyura</taxon>
        <taxon>Portunoidea</taxon>
        <taxon>Portunidae</taxon>
        <taxon>Portuninae</taxon>
        <taxon>Scylla</taxon>
    </lineage>
</organism>
<dbReference type="Gene3D" id="3.30.70.1820">
    <property type="entry name" value="L1 transposable element, RRM domain"/>
    <property type="match status" value="1"/>
</dbReference>
<evidence type="ECO:0000313" key="1">
    <source>
        <dbReference type="EMBL" id="JAI65358.1"/>
    </source>
</evidence>